<dbReference type="Pfam" id="PF00583">
    <property type="entry name" value="Acetyltransf_1"/>
    <property type="match status" value="1"/>
</dbReference>
<protein>
    <submittedName>
        <fullName evidence="2">GNAT family N-acetyltransferase</fullName>
    </submittedName>
</protein>
<gene>
    <name evidence="2" type="ORF">M0639_31020</name>
</gene>
<dbReference type="PROSITE" id="PS51186">
    <property type="entry name" value="GNAT"/>
    <property type="match status" value="1"/>
</dbReference>
<dbReference type="SUPFAM" id="SSF55729">
    <property type="entry name" value="Acyl-CoA N-acyltransferases (Nat)"/>
    <property type="match status" value="1"/>
</dbReference>
<dbReference type="RefSeq" id="WP_064075244.1">
    <property type="nucleotide sequence ID" value="NZ_CP096567.1"/>
</dbReference>
<evidence type="ECO:0000313" key="3">
    <source>
        <dbReference type="Proteomes" id="UP000831484"/>
    </source>
</evidence>
<dbReference type="AlphaFoldDB" id="A0AB38RN14"/>
<dbReference type="EMBL" id="CP096567">
    <property type="protein sequence ID" value="UPU46646.1"/>
    <property type="molecule type" value="Genomic_DNA"/>
</dbReference>
<feature type="domain" description="N-acetyltransferase" evidence="1">
    <location>
        <begin position="1"/>
        <end position="143"/>
    </location>
</feature>
<dbReference type="GO" id="GO:0016747">
    <property type="term" value="F:acyltransferase activity, transferring groups other than amino-acyl groups"/>
    <property type="evidence" value="ECO:0007669"/>
    <property type="project" value="InterPro"/>
</dbReference>
<keyword evidence="3" id="KW-1185">Reference proteome</keyword>
<evidence type="ECO:0000313" key="2">
    <source>
        <dbReference type="EMBL" id="UPU46646.1"/>
    </source>
</evidence>
<dbReference type="Proteomes" id="UP000831484">
    <property type="component" value="Plasmid pdjl-6-4"/>
</dbReference>
<reference evidence="3" key="1">
    <citation type="journal article" date="2022" name="Environ. Microbiol.">
        <title>Functional analysis, diversity, and distribution of carbendazim hydrolases MheI and CbmA, responsible for the initial step in carbendazim degradation.</title>
        <authorList>
            <person name="Zhang M."/>
            <person name="Bai X."/>
            <person name="Li Q."/>
            <person name="Zhang L."/>
            <person name="Zhu Q."/>
            <person name="Gao S."/>
            <person name="Ke Z."/>
            <person name="Jiang M."/>
            <person name="Hu J."/>
            <person name="Qiu J."/>
            <person name="Hong Q."/>
        </authorList>
    </citation>
    <scope>NUCLEOTIDE SEQUENCE [LARGE SCALE GENOMIC DNA]</scope>
    <source>
        <strain evidence="3">djl-6</strain>
    </source>
</reference>
<accession>A0AB38RN14</accession>
<proteinExistence type="predicted"/>
<dbReference type="InterPro" id="IPR016181">
    <property type="entry name" value="Acyl_CoA_acyltransferase"/>
</dbReference>
<dbReference type="InterPro" id="IPR000182">
    <property type="entry name" value="GNAT_dom"/>
</dbReference>
<keyword evidence="2" id="KW-0614">Plasmid</keyword>
<evidence type="ECO:0000259" key="1">
    <source>
        <dbReference type="PROSITE" id="PS51186"/>
    </source>
</evidence>
<dbReference type="Gene3D" id="3.40.630.30">
    <property type="match status" value="1"/>
</dbReference>
<organism evidence="2 3">
    <name type="scientific">Rhodococcus qingshengii JCM 15477</name>
    <dbReference type="NCBI Taxonomy" id="1303681"/>
    <lineage>
        <taxon>Bacteria</taxon>
        <taxon>Bacillati</taxon>
        <taxon>Actinomycetota</taxon>
        <taxon>Actinomycetes</taxon>
        <taxon>Mycobacteriales</taxon>
        <taxon>Nocardiaceae</taxon>
        <taxon>Rhodococcus</taxon>
        <taxon>Rhodococcus erythropolis group</taxon>
    </lineage>
</organism>
<name>A0AB38RN14_RHOSG</name>
<sequence length="144" mass="16514">MTLELIDHFGADRWWRPPFDREVAYEREDWWNKPIRRGGAWYVQVLEGDAEVARVELDDLGGIGSDYVGVPELGGERLEIQLFEVARAARCRGIGKAVVHALEDRHADRRLFVYSDADGFWGSLEWDRFDPPRGATLFVQPARG</sequence>
<geneLocation type="plasmid" evidence="2 3">
    <name>pdjl-6-4</name>
</geneLocation>